<dbReference type="InterPro" id="IPR027417">
    <property type="entry name" value="P-loop_NTPase"/>
</dbReference>
<evidence type="ECO:0000256" key="1">
    <source>
        <dbReference type="SAM" id="SignalP"/>
    </source>
</evidence>
<keyword evidence="1" id="KW-0732">Signal</keyword>
<gene>
    <name evidence="2" type="ORF">ALAG00032_LOCUS14645</name>
</gene>
<dbReference type="Gene3D" id="3.40.50.300">
    <property type="entry name" value="P-loop containing nucleotide triphosphate hydrolases"/>
    <property type="match status" value="1"/>
</dbReference>
<dbReference type="PANTHER" id="PTHR32301:SF8">
    <property type="entry name" value="SULFOTRANSFERASE DOMAIN-CONTAINING PROTEIN"/>
    <property type="match status" value="1"/>
</dbReference>
<feature type="chain" id="PRO_5031526844" description="Sulfotransferase domain-containing protein" evidence="1">
    <location>
        <begin position="16"/>
        <end position="445"/>
    </location>
</feature>
<dbReference type="AlphaFoldDB" id="A0A7S3K420"/>
<sequence>MCFLMMVLLLIHVVAKPHKVPKMRCERQLKKASGIAEDRRRALLLEEKEEPFVLFFIHVFKAAGSSVRTLLRRYAEKCGKRWVCLVTCTEGGNTKNGIVQCRLRDLVHLNRENVFARPPGRSKLRFNPSAELLGMQSDVIGGHYYYGMHRILPPDRKYTYFTVLREPVATWISGIRYHDKSLKTPVHVSRALAAAIPPDTTRRKYANAMTYMVPAAHAKGQPVAHKLELARYNLKHGIAIVGLVESWPVTVALLQAILDMQHAVPTMWQKALQVERNTAKTKFSGQDVLHRLPPHTFKEAAAFLSAENELYADAVLAHATACFNLIPTTQNNHLNCPFYQSAHTLMLHLNSTLYRPDLLPSRLGSELFTLFSSHQQQRVDDSVRATHQEYNRLNSQQEQKVVKSAIHHRVLNHTTTSLLTNKMMEKPSFPRRRRRFAAPNNNNNF</sequence>
<evidence type="ECO:0008006" key="3">
    <source>
        <dbReference type="Google" id="ProtNLM"/>
    </source>
</evidence>
<feature type="signal peptide" evidence="1">
    <location>
        <begin position="1"/>
        <end position="15"/>
    </location>
</feature>
<name>A0A7S3K420_9STRA</name>
<accession>A0A7S3K420</accession>
<reference evidence="2" key="1">
    <citation type="submission" date="2021-01" db="EMBL/GenBank/DDBJ databases">
        <authorList>
            <person name="Corre E."/>
            <person name="Pelletier E."/>
            <person name="Niang G."/>
            <person name="Scheremetjew M."/>
            <person name="Finn R."/>
            <person name="Kale V."/>
            <person name="Holt S."/>
            <person name="Cochrane G."/>
            <person name="Meng A."/>
            <person name="Brown T."/>
            <person name="Cohen L."/>
        </authorList>
    </citation>
    <scope>NUCLEOTIDE SEQUENCE</scope>
    <source>
        <strain evidence="2">CCMP1510</strain>
    </source>
</reference>
<dbReference type="EMBL" id="HBIJ01022429">
    <property type="protein sequence ID" value="CAE0373843.1"/>
    <property type="molecule type" value="Transcribed_RNA"/>
</dbReference>
<dbReference type="InterPro" id="IPR053259">
    <property type="entry name" value="Golvesin-related_Golgi"/>
</dbReference>
<proteinExistence type="predicted"/>
<protein>
    <recommendedName>
        <fullName evidence="3">Sulfotransferase domain-containing protein</fullName>
    </recommendedName>
</protein>
<evidence type="ECO:0000313" key="2">
    <source>
        <dbReference type="EMBL" id="CAE0373843.1"/>
    </source>
</evidence>
<organism evidence="2">
    <name type="scientific">Aureoumbra lagunensis</name>
    <dbReference type="NCBI Taxonomy" id="44058"/>
    <lineage>
        <taxon>Eukaryota</taxon>
        <taxon>Sar</taxon>
        <taxon>Stramenopiles</taxon>
        <taxon>Ochrophyta</taxon>
        <taxon>Pelagophyceae</taxon>
        <taxon>Pelagomonadales</taxon>
        <taxon>Aureoumbra</taxon>
    </lineage>
</organism>
<dbReference type="PANTHER" id="PTHR32301">
    <property type="entry name" value="COUNTIN RECEPTOR CNR3-RELATED"/>
    <property type="match status" value="1"/>
</dbReference>